<evidence type="ECO:0000256" key="5">
    <source>
        <dbReference type="ARBA" id="ARBA00022989"/>
    </source>
</evidence>
<evidence type="ECO:0000256" key="8">
    <source>
        <dbReference type="RuleBase" id="RU000471"/>
    </source>
</evidence>
<feature type="transmembrane region" description="Helical" evidence="9">
    <location>
        <begin position="80"/>
        <end position="107"/>
    </location>
</feature>
<proteinExistence type="inferred from homology"/>
<keyword evidence="5 9" id="KW-1133">Transmembrane helix</keyword>
<evidence type="ECO:0000256" key="1">
    <source>
        <dbReference type="ARBA" id="ARBA00004141"/>
    </source>
</evidence>
<dbReference type="InterPro" id="IPR001694">
    <property type="entry name" value="NADH_UbQ_OxRdtase_su1/FPO"/>
</dbReference>
<evidence type="ECO:0000313" key="10">
    <source>
        <dbReference type="EnsemblMetazoa" id="Aqu2.1.31292_001"/>
    </source>
</evidence>
<evidence type="ECO:0000256" key="7">
    <source>
        <dbReference type="ARBA" id="ARBA00031024"/>
    </source>
</evidence>
<comment type="similarity">
    <text evidence="2 8">Belongs to the complex I subunit 1 family.</text>
</comment>
<accession>A0A1X7UV81</accession>
<dbReference type="OrthoDB" id="531329at2759"/>
<name>A0A1X7UV81_AMPQE</name>
<dbReference type="PANTHER" id="PTHR11432">
    <property type="entry name" value="NADH DEHYDROGENASE SUBUNIT 1"/>
    <property type="match status" value="1"/>
</dbReference>
<dbReference type="eggNOG" id="KOG4770">
    <property type="taxonomic scope" value="Eukaryota"/>
</dbReference>
<evidence type="ECO:0000256" key="6">
    <source>
        <dbReference type="ARBA" id="ARBA00023136"/>
    </source>
</evidence>
<dbReference type="Pfam" id="PF00146">
    <property type="entry name" value="NADHdh"/>
    <property type="match status" value="1"/>
</dbReference>
<dbReference type="AlphaFoldDB" id="A0A1X7UV81"/>
<feature type="transmembrane region" description="Helical" evidence="9">
    <location>
        <begin position="6"/>
        <end position="28"/>
    </location>
</feature>
<sequence length="108" mass="12182">MNSYEVSIGLITILVVLCVVSLNLTQIVIAHGYMWYKVPLWRAAMMLLVSALAKTNRVPFDLMKRESELVSVFNMKYPCMSFMLFFLADYANIISMPALSAVFGLAYA</sequence>
<keyword evidence="6 9" id="KW-0472">Membrane</keyword>
<comment type="subcellular location">
    <subcellularLocation>
        <location evidence="1">Membrane</location>
        <topology evidence="1">Multi-pass membrane protein</topology>
    </subcellularLocation>
    <subcellularLocation>
        <location evidence="8">Mitochondrion inner membrane</location>
        <topology evidence="8">Multi-pass membrane protein</topology>
    </subcellularLocation>
</comment>
<dbReference type="GO" id="GO:0009060">
    <property type="term" value="P:aerobic respiration"/>
    <property type="evidence" value="ECO:0007669"/>
    <property type="project" value="TreeGrafter"/>
</dbReference>
<protein>
    <recommendedName>
        <fullName evidence="3">NADH-ubiquinone oxidoreductase chain 1</fullName>
    </recommendedName>
    <alternativeName>
        <fullName evidence="7">NADH dehydrogenase subunit 1</fullName>
    </alternativeName>
</protein>
<dbReference type="InParanoid" id="A0A1X7UV81"/>
<evidence type="ECO:0000256" key="3">
    <source>
        <dbReference type="ARBA" id="ARBA00021009"/>
    </source>
</evidence>
<keyword evidence="4 8" id="KW-0812">Transmembrane</keyword>
<dbReference type="PANTHER" id="PTHR11432:SF3">
    <property type="entry name" value="NADH-UBIQUINONE OXIDOREDUCTASE CHAIN 1"/>
    <property type="match status" value="1"/>
</dbReference>
<organism evidence="10">
    <name type="scientific">Amphimedon queenslandica</name>
    <name type="common">Sponge</name>
    <dbReference type="NCBI Taxonomy" id="400682"/>
    <lineage>
        <taxon>Eukaryota</taxon>
        <taxon>Metazoa</taxon>
        <taxon>Porifera</taxon>
        <taxon>Demospongiae</taxon>
        <taxon>Heteroscleromorpha</taxon>
        <taxon>Haplosclerida</taxon>
        <taxon>Niphatidae</taxon>
        <taxon>Amphimedon</taxon>
    </lineage>
</organism>
<dbReference type="GO" id="GO:0005743">
    <property type="term" value="C:mitochondrial inner membrane"/>
    <property type="evidence" value="ECO:0007669"/>
    <property type="project" value="UniProtKB-SubCell"/>
</dbReference>
<dbReference type="STRING" id="400682.A0A1X7UV81"/>
<evidence type="ECO:0000256" key="2">
    <source>
        <dbReference type="ARBA" id="ARBA00010535"/>
    </source>
</evidence>
<evidence type="ECO:0000256" key="4">
    <source>
        <dbReference type="ARBA" id="ARBA00022692"/>
    </source>
</evidence>
<keyword evidence="8" id="KW-0520">NAD</keyword>
<reference evidence="10" key="1">
    <citation type="submission" date="2017-05" db="UniProtKB">
        <authorList>
            <consortium name="EnsemblMetazoa"/>
        </authorList>
    </citation>
    <scope>IDENTIFICATION</scope>
</reference>
<dbReference type="EnsemblMetazoa" id="Aqu2.1.31292_001">
    <property type="protein sequence ID" value="Aqu2.1.31292_001"/>
    <property type="gene ID" value="Aqu2.1.31292"/>
</dbReference>
<dbReference type="GO" id="GO:0003954">
    <property type="term" value="F:NADH dehydrogenase activity"/>
    <property type="evidence" value="ECO:0007669"/>
    <property type="project" value="TreeGrafter"/>
</dbReference>
<evidence type="ECO:0000256" key="9">
    <source>
        <dbReference type="SAM" id="Phobius"/>
    </source>
</evidence>